<dbReference type="EMBL" id="OBEA01000006">
    <property type="protein sequence ID" value="SNY56264.1"/>
    <property type="molecule type" value="Genomic_DNA"/>
</dbReference>
<evidence type="ECO:0008006" key="4">
    <source>
        <dbReference type="Google" id="ProtNLM"/>
    </source>
</evidence>
<reference evidence="2 3" key="1">
    <citation type="submission" date="2017-09" db="EMBL/GenBank/DDBJ databases">
        <authorList>
            <person name="Ehlers B."/>
            <person name="Leendertz F.H."/>
        </authorList>
    </citation>
    <scope>NUCLEOTIDE SEQUENCE [LARGE SCALE GENOMIC DNA]</scope>
    <source>
        <strain evidence="2 3">CGMCC 1.12662</strain>
    </source>
</reference>
<feature type="chain" id="PRO_5012538120" description="DUF1223 domain-containing protein" evidence="1">
    <location>
        <begin position="28"/>
        <end position="246"/>
    </location>
</feature>
<dbReference type="PROSITE" id="PS51318">
    <property type="entry name" value="TAT"/>
    <property type="match status" value="1"/>
</dbReference>
<dbReference type="InterPro" id="IPR036249">
    <property type="entry name" value="Thioredoxin-like_sf"/>
</dbReference>
<organism evidence="2 3">
    <name type="scientific">Pseudooceanicola antarcticus</name>
    <dbReference type="NCBI Taxonomy" id="1247613"/>
    <lineage>
        <taxon>Bacteria</taxon>
        <taxon>Pseudomonadati</taxon>
        <taxon>Pseudomonadota</taxon>
        <taxon>Alphaproteobacteria</taxon>
        <taxon>Rhodobacterales</taxon>
        <taxon>Paracoccaceae</taxon>
        <taxon>Pseudooceanicola</taxon>
    </lineage>
</organism>
<gene>
    <name evidence="2" type="ORF">SAMN06297129_3240</name>
</gene>
<dbReference type="Pfam" id="PF06764">
    <property type="entry name" value="DUF1223"/>
    <property type="match status" value="1"/>
</dbReference>
<dbReference type="AlphaFoldDB" id="A0A285J7K5"/>
<protein>
    <recommendedName>
        <fullName evidence="4">DUF1223 domain-containing protein</fullName>
    </recommendedName>
</protein>
<dbReference type="InterPro" id="IPR006311">
    <property type="entry name" value="TAT_signal"/>
</dbReference>
<name>A0A285J7K5_9RHOB</name>
<dbReference type="SUPFAM" id="SSF52833">
    <property type="entry name" value="Thioredoxin-like"/>
    <property type="match status" value="1"/>
</dbReference>
<dbReference type="PANTHER" id="PTHR36057:SF1">
    <property type="entry name" value="LIPOPROTEIN LIPID ATTACHMENT SITE-LIKE PROTEIN, PUTATIVE (DUF1223)-RELATED"/>
    <property type="match status" value="1"/>
</dbReference>
<dbReference type="InterPro" id="IPR010634">
    <property type="entry name" value="DUF1223"/>
</dbReference>
<accession>A0A285J7K5</accession>
<feature type="signal peptide" evidence="1">
    <location>
        <begin position="1"/>
        <end position="27"/>
    </location>
</feature>
<dbReference type="PANTHER" id="PTHR36057">
    <property type="match status" value="1"/>
</dbReference>
<keyword evidence="1" id="KW-0732">Signal</keyword>
<evidence type="ECO:0000313" key="3">
    <source>
        <dbReference type="Proteomes" id="UP000231655"/>
    </source>
</evidence>
<evidence type="ECO:0000313" key="2">
    <source>
        <dbReference type="EMBL" id="SNY56264.1"/>
    </source>
</evidence>
<proteinExistence type="predicted"/>
<dbReference type="Proteomes" id="UP000231655">
    <property type="component" value="Unassembled WGS sequence"/>
</dbReference>
<evidence type="ECO:0000256" key="1">
    <source>
        <dbReference type="SAM" id="SignalP"/>
    </source>
</evidence>
<sequence length="246" mass="26905">MFASRRGMLLAGVLGLASALFATKAPAQEAVQAHRSPVVVELFTSQGCSSCPPADRMLADMAGIDQLLPLALHVDYWDYLGWKDALADPMFTRRQKAYARATGSRMIYTPQIVINGTTFVKGAHPKEVAEHIALARRAPVHVSLDLRNTGEGRFRLEAMPLPGLETGPMQVTLVHFIPMKSVEILRGENAGSRIDYANIVTYWKPVAEWDGRRPLELDLRAAQDHPGAVLLQRAGFGAIEAAARLP</sequence>